<proteinExistence type="predicted"/>
<reference evidence="1" key="1">
    <citation type="submission" date="2023-04" db="EMBL/GenBank/DDBJ databases">
        <title>A chromosome-level genome assembly of the parasitoid wasp Eretmocerus hayati.</title>
        <authorList>
            <person name="Zhong Y."/>
            <person name="Liu S."/>
            <person name="Liu Y."/>
        </authorList>
    </citation>
    <scope>NUCLEOTIDE SEQUENCE</scope>
    <source>
        <strain evidence="1">ZJU_SS_LIU_2023</strain>
    </source>
</reference>
<dbReference type="EMBL" id="CM056743">
    <property type="protein sequence ID" value="KAJ8673175.1"/>
    <property type="molecule type" value="Genomic_DNA"/>
</dbReference>
<evidence type="ECO:0000313" key="1">
    <source>
        <dbReference type="EMBL" id="KAJ8673175.1"/>
    </source>
</evidence>
<sequence length="271" mass="30648">MMLDISNNPLTALGYFLEKFPTTVKNLTMENVGLNFLSTESLKNLTTLNFNSNNFEILCSSFCYGNVLFLKNVDELETLLVANNSIRTIETDAFKDLQKLIHLDISNNSLREIPHGVFEHLHSLSYLDISENYLGKIPNISTLSNLDTLKLDNMKNGLVLADPRDMPAMPRIRLMSLRGNSIKHVPENFLSKFQGIEEIDLSNNKLIALNPGLWPKNLKKINLSHNQIAKIEDLQLDHATSLEVLDLENNNIRGMNVSAVQLLPRSVFLKM</sequence>
<dbReference type="Proteomes" id="UP001239111">
    <property type="component" value="Chromosome 3"/>
</dbReference>
<accession>A0ACC2NPQ6</accession>
<comment type="caution">
    <text evidence="1">The sequence shown here is derived from an EMBL/GenBank/DDBJ whole genome shotgun (WGS) entry which is preliminary data.</text>
</comment>
<keyword evidence="2" id="KW-1185">Reference proteome</keyword>
<name>A0ACC2NPQ6_9HYME</name>
<evidence type="ECO:0000313" key="2">
    <source>
        <dbReference type="Proteomes" id="UP001239111"/>
    </source>
</evidence>
<organism evidence="1 2">
    <name type="scientific">Eretmocerus hayati</name>
    <dbReference type="NCBI Taxonomy" id="131215"/>
    <lineage>
        <taxon>Eukaryota</taxon>
        <taxon>Metazoa</taxon>
        <taxon>Ecdysozoa</taxon>
        <taxon>Arthropoda</taxon>
        <taxon>Hexapoda</taxon>
        <taxon>Insecta</taxon>
        <taxon>Pterygota</taxon>
        <taxon>Neoptera</taxon>
        <taxon>Endopterygota</taxon>
        <taxon>Hymenoptera</taxon>
        <taxon>Apocrita</taxon>
        <taxon>Proctotrupomorpha</taxon>
        <taxon>Chalcidoidea</taxon>
        <taxon>Aphelinidae</taxon>
        <taxon>Aphelininae</taxon>
        <taxon>Eretmocerus</taxon>
    </lineage>
</organism>
<protein>
    <submittedName>
        <fullName evidence="1">Uncharacterized protein</fullName>
    </submittedName>
</protein>
<gene>
    <name evidence="1" type="ORF">QAD02_004437</name>
</gene>